<evidence type="ECO:0000313" key="2">
    <source>
        <dbReference type="Proteomes" id="UP001148662"/>
    </source>
</evidence>
<sequence length="165" mass="17320">MGIAACTTSAIRVCHDLSGFEDVLTGFEDAPDGLEDAPDGLDDFSLDSSDDGMKRDTYAYHLATPDVFDDIPDGFDDMLTCSGGVDDMLDGLDSALGGLDDILNGVGDRLDDELDNMLHGSNNGMTRLYHLATPHGFDDVPNGPDDVLVGSGQTDDAQVGLGDST</sequence>
<dbReference type="Proteomes" id="UP001148662">
    <property type="component" value="Unassembled WGS sequence"/>
</dbReference>
<comment type="caution">
    <text evidence="1">The sequence shown here is derived from an EMBL/GenBank/DDBJ whole genome shotgun (WGS) entry which is preliminary data.</text>
</comment>
<gene>
    <name evidence="1" type="ORF">NM688_g8559</name>
</gene>
<evidence type="ECO:0000313" key="1">
    <source>
        <dbReference type="EMBL" id="KAJ3524457.1"/>
    </source>
</evidence>
<protein>
    <submittedName>
        <fullName evidence="1">Uncharacterized protein</fullName>
    </submittedName>
</protein>
<organism evidence="1 2">
    <name type="scientific">Phlebia brevispora</name>
    <dbReference type="NCBI Taxonomy" id="194682"/>
    <lineage>
        <taxon>Eukaryota</taxon>
        <taxon>Fungi</taxon>
        <taxon>Dikarya</taxon>
        <taxon>Basidiomycota</taxon>
        <taxon>Agaricomycotina</taxon>
        <taxon>Agaricomycetes</taxon>
        <taxon>Polyporales</taxon>
        <taxon>Meruliaceae</taxon>
        <taxon>Phlebia</taxon>
    </lineage>
</organism>
<keyword evidence="2" id="KW-1185">Reference proteome</keyword>
<accession>A0ACC1RU51</accession>
<dbReference type="EMBL" id="JANHOG010002339">
    <property type="protein sequence ID" value="KAJ3524457.1"/>
    <property type="molecule type" value="Genomic_DNA"/>
</dbReference>
<reference evidence="1" key="1">
    <citation type="submission" date="2022-07" db="EMBL/GenBank/DDBJ databases">
        <title>Genome Sequence of Phlebia brevispora.</title>
        <authorList>
            <person name="Buettner E."/>
        </authorList>
    </citation>
    <scope>NUCLEOTIDE SEQUENCE</scope>
    <source>
        <strain evidence="1">MPL23</strain>
    </source>
</reference>
<proteinExistence type="predicted"/>
<name>A0ACC1RU51_9APHY</name>